<dbReference type="PROSITE" id="PS00109">
    <property type="entry name" value="PROTEIN_KINASE_TYR"/>
    <property type="match status" value="1"/>
</dbReference>
<dbReference type="InterPro" id="IPR013210">
    <property type="entry name" value="LRR_N_plant-typ"/>
</dbReference>
<dbReference type="InterPro" id="IPR032675">
    <property type="entry name" value="LRR_dom_sf"/>
</dbReference>
<evidence type="ECO:0000256" key="17">
    <source>
        <dbReference type="ARBA" id="ARBA00023136"/>
    </source>
</evidence>
<dbReference type="EC" id="2.7.11.1" evidence="4"/>
<keyword evidence="18" id="KW-0675">Receptor</keyword>
<evidence type="ECO:0000256" key="5">
    <source>
        <dbReference type="ARBA" id="ARBA00022512"/>
    </source>
</evidence>
<keyword evidence="9" id="KW-0808">Transferase</keyword>
<feature type="compositionally biased region" description="Basic and acidic residues" evidence="24">
    <location>
        <begin position="1054"/>
        <end position="1079"/>
    </location>
</feature>
<evidence type="ECO:0000256" key="14">
    <source>
        <dbReference type="ARBA" id="ARBA00022777"/>
    </source>
</evidence>
<evidence type="ECO:0000256" key="9">
    <source>
        <dbReference type="ARBA" id="ARBA00022679"/>
    </source>
</evidence>
<dbReference type="FunFam" id="3.80.10.10:FF:000177">
    <property type="entry name" value="Leucine-rich repeat receptor-like serine/threonine-protein kinase At1g17230"/>
    <property type="match status" value="1"/>
</dbReference>
<dbReference type="Gene3D" id="3.30.70.270">
    <property type="match status" value="2"/>
</dbReference>
<dbReference type="GO" id="GO:0003676">
    <property type="term" value="F:nucleic acid binding"/>
    <property type="evidence" value="ECO:0007669"/>
    <property type="project" value="InterPro"/>
</dbReference>
<dbReference type="SMART" id="SM00369">
    <property type="entry name" value="LRR_TYP"/>
    <property type="match status" value="9"/>
</dbReference>
<evidence type="ECO:0000256" key="3">
    <source>
        <dbReference type="ARBA" id="ARBA00004479"/>
    </source>
</evidence>
<evidence type="ECO:0000256" key="19">
    <source>
        <dbReference type="ARBA" id="ARBA00023180"/>
    </source>
</evidence>
<evidence type="ECO:0000256" key="26">
    <source>
        <dbReference type="SAM" id="SignalP"/>
    </source>
</evidence>
<keyword evidence="10 25" id="KW-0812">Transmembrane</keyword>
<dbReference type="InterPro" id="IPR011009">
    <property type="entry name" value="Kinase-like_dom_sf"/>
</dbReference>
<dbReference type="Gene3D" id="3.30.420.10">
    <property type="entry name" value="Ribonuclease H-like superfamily/Ribonuclease H"/>
    <property type="match status" value="1"/>
</dbReference>
<dbReference type="InterPro" id="IPR000477">
    <property type="entry name" value="RT_dom"/>
</dbReference>
<feature type="domain" description="Protein kinase" evidence="27">
    <location>
        <begin position="640"/>
        <end position="914"/>
    </location>
</feature>
<evidence type="ECO:0000313" key="28">
    <source>
        <dbReference type="EMBL" id="SPC79326.1"/>
    </source>
</evidence>
<feature type="signal peptide" evidence="26">
    <location>
        <begin position="1"/>
        <end position="32"/>
    </location>
</feature>
<dbReference type="CDD" id="cd00303">
    <property type="entry name" value="retropepsin_like"/>
    <property type="match status" value="1"/>
</dbReference>
<dbReference type="PANTHER" id="PTHR48053">
    <property type="entry name" value="LEUCINE RICH REPEAT FAMILY PROTEIN, EXPRESSED"/>
    <property type="match status" value="1"/>
</dbReference>
<dbReference type="InterPro" id="IPR012337">
    <property type="entry name" value="RNaseH-like_sf"/>
</dbReference>
<reference evidence="28" key="1">
    <citation type="submission" date="2018-02" db="EMBL/GenBank/DDBJ databases">
        <authorList>
            <person name="Cohen D.B."/>
            <person name="Kent A.D."/>
        </authorList>
    </citation>
    <scope>NUCLEOTIDE SEQUENCE</scope>
</reference>
<dbReference type="SUPFAM" id="SSF56672">
    <property type="entry name" value="DNA/RNA polymerases"/>
    <property type="match status" value="1"/>
</dbReference>
<dbReference type="GO" id="GO:0005524">
    <property type="term" value="F:ATP binding"/>
    <property type="evidence" value="ECO:0007669"/>
    <property type="project" value="UniProtKB-UniRule"/>
</dbReference>
<dbReference type="Pfam" id="PF00560">
    <property type="entry name" value="LRR_1"/>
    <property type="match status" value="3"/>
</dbReference>
<keyword evidence="5" id="KW-0964">Secreted</keyword>
<feature type="binding site" evidence="23">
    <location>
        <position position="669"/>
    </location>
    <ligand>
        <name>ATP</name>
        <dbReference type="ChEBI" id="CHEBI:30616"/>
    </ligand>
</feature>
<dbReference type="SUPFAM" id="SSF53098">
    <property type="entry name" value="Ribonuclease H-like"/>
    <property type="match status" value="1"/>
</dbReference>
<dbReference type="PANTHER" id="PTHR48053:SF168">
    <property type="entry name" value="LRR RECEPTOR-LIKE KINASE FAMILY PROTEIN"/>
    <property type="match status" value="1"/>
</dbReference>
<dbReference type="InterPro" id="IPR036397">
    <property type="entry name" value="RNaseH_sf"/>
</dbReference>
<evidence type="ECO:0000256" key="7">
    <source>
        <dbReference type="ARBA" id="ARBA00022553"/>
    </source>
</evidence>
<name>A0A2N9EKD9_FAGSY</name>
<keyword evidence="6" id="KW-0723">Serine/threonine-protein kinase</keyword>
<accession>A0A2N9EKD9</accession>
<dbReference type="FunFam" id="1.10.510.10:FF:000445">
    <property type="entry name" value="MDIS1-interacting receptor like kinase 2"/>
    <property type="match status" value="1"/>
</dbReference>
<keyword evidence="5" id="KW-0134">Cell wall</keyword>
<evidence type="ECO:0000256" key="8">
    <source>
        <dbReference type="ARBA" id="ARBA00022614"/>
    </source>
</evidence>
<dbReference type="FunFam" id="3.80.10.10:FF:000400">
    <property type="entry name" value="Nuclear pore complex protein NUP107"/>
    <property type="match status" value="1"/>
</dbReference>
<dbReference type="InterPro" id="IPR017441">
    <property type="entry name" value="Protein_kinase_ATP_BS"/>
</dbReference>
<dbReference type="InterPro" id="IPR001611">
    <property type="entry name" value="Leu-rich_rpt"/>
</dbReference>
<keyword evidence="15 23" id="KW-0067">ATP-binding</keyword>
<evidence type="ECO:0000256" key="11">
    <source>
        <dbReference type="ARBA" id="ARBA00022729"/>
    </source>
</evidence>
<dbReference type="InterPro" id="IPR005162">
    <property type="entry name" value="Retrotrans_gag_dom"/>
</dbReference>
<dbReference type="Gene3D" id="1.10.510.10">
    <property type="entry name" value="Transferase(Phosphotransferase) domain 1"/>
    <property type="match status" value="1"/>
</dbReference>
<dbReference type="PROSITE" id="PS50011">
    <property type="entry name" value="PROTEIN_KINASE_DOM"/>
    <property type="match status" value="1"/>
</dbReference>
<dbReference type="InterPro" id="IPR043502">
    <property type="entry name" value="DNA/RNA_pol_sf"/>
</dbReference>
<dbReference type="Pfam" id="PF08263">
    <property type="entry name" value="LRRNT_2"/>
    <property type="match status" value="1"/>
</dbReference>
<evidence type="ECO:0000259" key="27">
    <source>
        <dbReference type="PROSITE" id="PS50011"/>
    </source>
</evidence>
<evidence type="ECO:0000256" key="18">
    <source>
        <dbReference type="ARBA" id="ARBA00023170"/>
    </source>
</evidence>
<keyword evidence="8" id="KW-0433">Leucine-rich repeat</keyword>
<comment type="similarity">
    <text evidence="20">Belongs to the polygalacturonase-inhibiting protein family.</text>
</comment>
<dbReference type="Pfam" id="PF00078">
    <property type="entry name" value="RVT_1"/>
    <property type="match status" value="1"/>
</dbReference>
<dbReference type="GO" id="GO:0004674">
    <property type="term" value="F:protein serine/threonine kinase activity"/>
    <property type="evidence" value="ECO:0007669"/>
    <property type="project" value="UniProtKB-KW"/>
</dbReference>
<keyword evidence="19" id="KW-0325">Glycoprotein</keyword>
<dbReference type="InterPro" id="IPR008266">
    <property type="entry name" value="Tyr_kinase_AS"/>
</dbReference>
<dbReference type="Gene3D" id="3.30.200.20">
    <property type="entry name" value="Phosphorylase Kinase, domain 1"/>
    <property type="match status" value="1"/>
</dbReference>
<evidence type="ECO:0000256" key="20">
    <source>
        <dbReference type="ARBA" id="ARBA00038043"/>
    </source>
</evidence>
<keyword evidence="16 25" id="KW-1133">Transmembrane helix</keyword>
<evidence type="ECO:0000256" key="23">
    <source>
        <dbReference type="PROSITE-ProRule" id="PRU10141"/>
    </source>
</evidence>
<dbReference type="PROSITE" id="PS00107">
    <property type="entry name" value="PROTEIN_KINASE_ATP"/>
    <property type="match status" value="1"/>
</dbReference>
<dbReference type="CDD" id="cd01647">
    <property type="entry name" value="RT_LTR"/>
    <property type="match status" value="1"/>
</dbReference>
<dbReference type="SUPFAM" id="SSF52058">
    <property type="entry name" value="L domain-like"/>
    <property type="match status" value="2"/>
</dbReference>
<dbReference type="InterPro" id="IPR000719">
    <property type="entry name" value="Prot_kinase_dom"/>
</dbReference>
<feature type="region of interest" description="Disordered" evidence="24">
    <location>
        <begin position="1278"/>
        <end position="1298"/>
    </location>
</feature>
<keyword evidence="17 25" id="KW-0472">Membrane</keyword>
<evidence type="ECO:0000256" key="1">
    <source>
        <dbReference type="ARBA" id="ARBA00004191"/>
    </source>
</evidence>
<dbReference type="InterPro" id="IPR003591">
    <property type="entry name" value="Leu-rich_rpt_typical-subtyp"/>
</dbReference>
<sequence>MMSLSLFSQLTSSRVMFLLLVLMLGLVSSSHAENEVTDTKEAKALLKWKASLELKNQSLLSSWTGSNPCNWTGISCNKSGSVTHLNLSSYDLRGTLHNLSFVSFPNLLSLDLSHNSLHGTIPSNIGNLSKLSYLALPANNLTGCIPASLGNLTNLNTLDFTNNNLSGPIPQQLGMLSSLSKLYLSTNKLTGFIPDSLGNLTKLTMLLLCNNQLSGSIPPTLGKLKFLTALGFFENQLSGNIPPEINNLTHLKFFQLSYNQFTGRLPENICLGGLLENLTASGNYFIGQVPISLRNCPSLIRVRLDNNNFTGNIANDFGIFPRLDFMDLSNNKFHGELPRHWRQFQRLTSLNISNNDISGRIPPELGDAIKLHVIDLSSNHFNGQIPKEFGRLVSLLKLHLHNNKLSGNIPDSIGMLSKLYELNLAANHLSGPIPELRQSQSMLFLDLSRNKFSERIPFQIGNLHFLQRLDLSQNFLMGEIPQQLDKLKTLEILNLSHNMLSGVIPSTFDRMSSLTSVDFSFNQLEGPLPNIPVAAFGQPPMEAIRNNKGLCGNLTGLKACDQVNHNVHVKKGNNQVVILISVLPASIVVFIVVGIALIFCRGVRKAKNKPREAQNQNPFAVWSYDGKMAYENIIEATNDFDDKQCIGEGGYGTVYRAELPTGQVVAVKKLHPLHDDTIATLKSFTSEIHALTEIRHRNIVKLHGFCSHPRHSFLVYEFLEGGSLRNILNIEEHAVKFDWLKRVNAIKGVASALSYMHHGCSPPIIHRDISTKNILLDSEYEPHISDFGTARILSPGASNWTIFAGTFGYSAPELAYTMEVKDKCDIYSFGVVTLEVIMGRHPSDIIFSLLSASLSSLTSTACHVLLEDLLDQRITLPMDQVAEEVVSMTKVAFACLNVNPNSRPTIQQVSQKLLARRSPLQKPLHMITLGELNTTMGELMEKTRLKQMKPRELPWPPRLPPLKSSDHRSPTLWWSLFIFNIELKKNSVVKCHVETESHGHSYIVGETRIPGGRHIPGGENILDGGHVPGGENPLDGEHQAQVELIESLKQLKEANSNKEGHQNKNDNRNHEKRESDNRNDAPFVTMSDVANLLKQERERPPKKPRHFVRKLFYPIELLKEPYPEKYDTPTFALFDNRRRSALEHISKFLDSMGPFATHGELCLRKFSKSLVDRAYTWYTGLLAGSIKTWEDMVESFCSKYFHIEEKITLVNLHSTKQLIEEDLVNYIHRFCDVSLDCHVKYDEGELVEARKTAISVRPHLEKGRDKKGPLQALTVSTTATASGTKQKKSTKKVYEEPPPLPFTAEEMMVIFDKWVKDDIQDVTLQLSEEQQRVHKTPFPNHKKDKNKAVVSVVIHGNKSDMEVDESAAARSLVPAVVRTLQKSQNFKSLFNQLGFRPKARNAAIEALITIATESGATCFTEEAHASRAFLETTNAITFTDEDMEVQYLDHRHPLYLSAVVKDVQIRRALVDTGSRLNLIPLSTLQAANVSQQKIQGSPMEVTGFGGVTKYTMGHIQLILRVGPIVALTRFHVMNAEAPYQVLLVASHAMFSFMDEFSGYNQIRMSTKDAEKTVFRTPIGNFYYTIMPFGLKNAGATYQRTMTAMFHDMMHQEVEDYVDDIVVKSKRREDHLETLKMVFERCRLYKLKMNPLKCAFGVSAEKLLGFLVHNHGIDVDPVKASAIATMKAPTSHMELKSFLGRLSYIRRFIPGLPALPTVCAPVAGRPLRLYLASNGEAIGALIAQEDEGGTEKPVITETPIAIKSQAIADLLAQFLGEDSSSISHEVSRSVGETLLADLVDSIWTLKFDGSSTSTSSGAGIVLIREDGETIAKSFKLDFSCSNNASEYETYITGLAIAHEMGIKHLKKLEEKFDTFEISHVMRSGNHYADALAALGSQISFERPEVDVTINKRSAPITDLLKEEFEEQLLDTEDWRTAINTKLMSPEGVADLKTLKDYVLIAGDLYCRLPGGVLERCVSLREAARKLTEVHERSCEFNDRYLIESILPQTSKASTQLKKLATRTWQHHGPSILIGLINPPSGGYIWILVATEYFSKWVEVIPLCKATGAAVGWSSHLADTLWVYRSSPKIATGFTPFSLVYSTDVISPTELLMPSPRILHGMDLEADVEICAEARMVDLESLEEARELAQGQMVLRTIDHVRRGLPSPSKFAPNWEAPYLIREAYDGGYYKLAKADGTTLADPINRK</sequence>
<dbReference type="SUPFAM" id="SSF50630">
    <property type="entry name" value="Acid proteases"/>
    <property type="match status" value="1"/>
</dbReference>
<dbReference type="FunFam" id="3.30.200.20:FF:000309">
    <property type="entry name" value="Leucine-rich repeat receptor protein kinase MSP1"/>
    <property type="match status" value="1"/>
</dbReference>
<dbReference type="Gene3D" id="3.80.10.10">
    <property type="entry name" value="Ribonuclease Inhibitor"/>
    <property type="match status" value="3"/>
</dbReference>
<feature type="region of interest" description="Disordered" evidence="24">
    <location>
        <begin position="1054"/>
        <end position="1084"/>
    </location>
</feature>
<keyword evidence="7" id="KW-0597">Phosphoprotein</keyword>
<evidence type="ECO:0000256" key="15">
    <source>
        <dbReference type="ARBA" id="ARBA00022840"/>
    </source>
</evidence>
<evidence type="ECO:0000256" key="13">
    <source>
        <dbReference type="ARBA" id="ARBA00022741"/>
    </source>
</evidence>
<dbReference type="Pfam" id="PF00069">
    <property type="entry name" value="Pkinase"/>
    <property type="match status" value="1"/>
</dbReference>
<keyword evidence="13 23" id="KW-0547">Nucleotide-binding</keyword>
<evidence type="ECO:0000256" key="21">
    <source>
        <dbReference type="ARBA" id="ARBA00047899"/>
    </source>
</evidence>
<dbReference type="InterPro" id="IPR043128">
    <property type="entry name" value="Rev_trsase/Diguanyl_cyclase"/>
</dbReference>
<feature type="chain" id="PRO_5014653782" description="non-specific serine/threonine protein kinase" evidence="26">
    <location>
        <begin position="33"/>
        <end position="2205"/>
    </location>
</feature>
<evidence type="ECO:0000256" key="22">
    <source>
        <dbReference type="ARBA" id="ARBA00048679"/>
    </source>
</evidence>
<protein>
    <recommendedName>
        <fullName evidence="4">non-specific serine/threonine protein kinase</fullName>
        <ecNumber evidence="4">2.7.11.1</ecNumber>
    </recommendedName>
</protein>
<dbReference type="Pfam" id="PF03732">
    <property type="entry name" value="Retrotrans_gag"/>
    <property type="match status" value="1"/>
</dbReference>
<evidence type="ECO:0000256" key="25">
    <source>
        <dbReference type="SAM" id="Phobius"/>
    </source>
</evidence>
<dbReference type="EMBL" id="OIVN01000380">
    <property type="protein sequence ID" value="SPC79326.1"/>
    <property type="molecule type" value="Genomic_DNA"/>
</dbReference>
<evidence type="ECO:0000256" key="16">
    <source>
        <dbReference type="ARBA" id="ARBA00022989"/>
    </source>
</evidence>
<gene>
    <name evidence="28" type="ORF">FSB_LOCUS7208</name>
</gene>
<comment type="catalytic activity">
    <reaction evidence="22">
        <text>L-seryl-[protein] + ATP = O-phospho-L-seryl-[protein] + ADP + H(+)</text>
        <dbReference type="Rhea" id="RHEA:17989"/>
        <dbReference type="Rhea" id="RHEA-COMP:9863"/>
        <dbReference type="Rhea" id="RHEA-COMP:11604"/>
        <dbReference type="ChEBI" id="CHEBI:15378"/>
        <dbReference type="ChEBI" id="CHEBI:29999"/>
        <dbReference type="ChEBI" id="CHEBI:30616"/>
        <dbReference type="ChEBI" id="CHEBI:83421"/>
        <dbReference type="ChEBI" id="CHEBI:456216"/>
        <dbReference type="EC" id="2.7.11.1"/>
    </reaction>
</comment>
<feature type="transmembrane region" description="Helical" evidence="25">
    <location>
        <begin position="576"/>
        <end position="600"/>
    </location>
</feature>
<evidence type="ECO:0000256" key="2">
    <source>
        <dbReference type="ARBA" id="ARBA00004236"/>
    </source>
</evidence>
<dbReference type="Gene3D" id="2.40.70.10">
    <property type="entry name" value="Acid Proteases"/>
    <property type="match status" value="1"/>
</dbReference>
<dbReference type="InterPro" id="IPR055414">
    <property type="entry name" value="LRR_R13L4/SHOC2-like"/>
</dbReference>
<organism evidence="28">
    <name type="scientific">Fagus sylvatica</name>
    <name type="common">Beechnut</name>
    <dbReference type="NCBI Taxonomy" id="28930"/>
    <lineage>
        <taxon>Eukaryota</taxon>
        <taxon>Viridiplantae</taxon>
        <taxon>Streptophyta</taxon>
        <taxon>Embryophyta</taxon>
        <taxon>Tracheophyta</taxon>
        <taxon>Spermatophyta</taxon>
        <taxon>Magnoliopsida</taxon>
        <taxon>eudicotyledons</taxon>
        <taxon>Gunneridae</taxon>
        <taxon>Pentapetalae</taxon>
        <taxon>rosids</taxon>
        <taxon>fabids</taxon>
        <taxon>Fagales</taxon>
        <taxon>Fagaceae</taxon>
        <taxon>Fagus</taxon>
    </lineage>
</organism>
<dbReference type="SUPFAM" id="SSF56112">
    <property type="entry name" value="Protein kinase-like (PK-like)"/>
    <property type="match status" value="1"/>
</dbReference>
<keyword evidence="14" id="KW-0418">Kinase</keyword>
<dbReference type="GO" id="GO:0005886">
    <property type="term" value="C:plasma membrane"/>
    <property type="evidence" value="ECO:0007669"/>
    <property type="project" value="UniProtKB-SubCell"/>
</dbReference>
<dbReference type="InterPro" id="IPR051716">
    <property type="entry name" value="Plant_RL_S/T_kinase"/>
</dbReference>
<dbReference type="Pfam" id="PF13855">
    <property type="entry name" value="LRR_8"/>
    <property type="match status" value="1"/>
</dbReference>
<comment type="catalytic activity">
    <reaction evidence="21">
        <text>L-threonyl-[protein] + ATP = O-phospho-L-threonyl-[protein] + ADP + H(+)</text>
        <dbReference type="Rhea" id="RHEA:46608"/>
        <dbReference type="Rhea" id="RHEA-COMP:11060"/>
        <dbReference type="Rhea" id="RHEA-COMP:11605"/>
        <dbReference type="ChEBI" id="CHEBI:15378"/>
        <dbReference type="ChEBI" id="CHEBI:30013"/>
        <dbReference type="ChEBI" id="CHEBI:30616"/>
        <dbReference type="ChEBI" id="CHEBI:61977"/>
        <dbReference type="ChEBI" id="CHEBI:456216"/>
        <dbReference type="EC" id="2.7.11.1"/>
    </reaction>
</comment>
<dbReference type="Pfam" id="PF23598">
    <property type="entry name" value="LRR_14"/>
    <property type="match status" value="1"/>
</dbReference>
<proteinExistence type="inferred from homology"/>
<evidence type="ECO:0000256" key="10">
    <source>
        <dbReference type="ARBA" id="ARBA00022692"/>
    </source>
</evidence>
<evidence type="ECO:0000256" key="12">
    <source>
        <dbReference type="ARBA" id="ARBA00022737"/>
    </source>
</evidence>
<evidence type="ECO:0000256" key="24">
    <source>
        <dbReference type="SAM" id="MobiDB-lite"/>
    </source>
</evidence>
<evidence type="ECO:0000256" key="6">
    <source>
        <dbReference type="ARBA" id="ARBA00022527"/>
    </source>
</evidence>
<comment type="subcellular location">
    <subcellularLocation>
        <location evidence="2">Cell membrane</location>
    </subcellularLocation>
    <subcellularLocation>
        <location evidence="3">Membrane</location>
        <topology evidence="3">Single-pass type I membrane protein</topology>
    </subcellularLocation>
    <subcellularLocation>
        <location evidence="1">Secreted</location>
        <location evidence="1">Cell wall</location>
    </subcellularLocation>
</comment>
<keyword evidence="12" id="KW-0677">Repeat</keyword>
<evidence type="ECO:0000256" key="4">
    <source>
        <dbReference type="ARBA" id="ARBA00012513"/>
    </source>
</evidence>
<keyword evidence="11 26" id="KW-0732">Signal</keyword>
<dbReference type="InterPro" id="IPR021109">
    <property type="entry name" value="Peptidase_aspartic_dom_sf"/>
</dbReference>